<feature type="region of interest" description="Disordered" evidence="7">
    <location>
        <begin position="545"/>
        <end position="566"/>
    </location>
</feature>
<dbReference type="AlphaFoldDB" id="A0A450S2K5"/>
<dbReference type="EMBL" id="CAADEY010000013">
    <property type="protein sequence ID" value="VFJ45876.1"/>
    <property type="molecule type" value="Genomic_DNA"/>
</dbReference>
<evidence type="ECO:0000256" key="2">
    <source>
        <dbReference type="ARBA" id="ARBA00006676"/>
    </source>
</evidence>
<keyword evidence="5" id="KW-0378">Hydrolase</keyword>
<evidence type="ECO:0000256" key="1">
    <source>
        <dbReference type="ARBA" id="ARBA00001947"/>
    </source>
</evidence>
<evidence type="ECO:0000256" key="5">
    <source>
        <dbReference type="ARBA" id="ARBA00022801"/>
    </source>
</evidence>
<evidence type="ECO:0000313" key="9">
    <source>
        <dbReference type="EMBL" id="VFJ45876.1"/>
    </source>
</evidence>
<evidence type="ECO:0000259" key="8">
    <source>
        <dbReference type="Pfam" id="PF00962"/>
    </source>
</evidence>
<dbReference type="SUPFAM" id="SSF51556">
    <property type="entry name" value="Metallo-dependent hydrolases"/>
    <property type="match status" value="1"/>
</dbReference>
<dbReference type="GO" id="GO:0046103">
    <property type="term" value="P:inosine biosynthetic process"/>
    <property type="evidence" value="ECO:0007669"/>
    <property type="project" value="TreeGrafter"/>
</dbReference>
<dbReference type="GO" id="GO:0005829">
    <property type="term" value="C:cytosol"/>
    <property type="evidence" value="ECO:0007669"/>
    <property type="project" value="TreeGrafter"/>
</dbReference>
<comment type="similarity">
    <text evidence="2">Belongs to the metallo-dependent hydrolases superfamily. Adenosine and AMP deaminases family.</text>
</comment>
<organism evidence="9">
    <name type="scientific">Candidatus Kentrum sp. DK</name>
    <dbReference type="NCBI Taxonomy" id="2126562"/>
    <lineage>
        <taxon>Bacteria</taxon>
        <taxon>Pseudomonadati</taxon>
        <taxon>Pseudomonadota</taxon>
        <taxon>Gammaproteobacteria</taxon>
        <taxon>Candidatus Kentrum</taxon>
    </lineage>
</organism>
<evidence type="ECO:0000256" key="6">
    <source>
        <dbReference type="ARBA" id="ARBA00022833"/>
    </source>
</evidence>
<dbReference type="GO" id="GO:0046872">
    <property type="term" value="F:metal ion binding"/>
    <property type="evidence" value="ECO:0007669"/>
    <property type="project" value="UniProtKB-KW"/>
</dbReference>
<dbReference type="InterPro" id="IPR006330">
    <property type="entry name" value="Ado/ade_deaminase"/>
</dbReference>
<evidence type="ECO:0000256" key="3">
    <source>
        <dbReference type="ARBA" id="ARBA00012784"/>
    </source>
</evidence>
<dbReference type="PANTHER" id="PTHR11409:SF43">
    <property type="entry name" value="ADENOSINE DEAMINASE"/>
    <property type="match status" value="1"/>
</dbReference>
<dbReference type="InterPro" id="IPR032466">
    <property type="entry name" value="Metal_Hydrolase"/>
</dbReference>
<dbReference type="GO" id="GO:0004000">
    <property type="term" value="F:adenosine deaminase activity"/>
    <property type="evidence" value="ECO:0007669"/>
    <property type="project" value="TreeGrafter"/>
</dbReference>
<dbReference type="Pfam" id="PF00962">
    <property type="entry name" value="A_deaminase"/>
    <property type="match status" value="1"/>
</dbReference>
<reference evidence="9" key="1">
    <citation type="submission" date="2019-02" db="EMBL/GenBank/DDBJ databases">
        <authorList>
            <person name="Gruber-Vodicka R. H."/>
            <person name="Seah K. B. B."/>
        </authorList>
    </citation>
    <scope>NUCLEOTIDE SEQUENCE</scope>
    <source>
        <strain evidence="9">BECK_DK161</strain>
    </source>
</reference>
<evidence type="ECO:0000256" key="7">
    <source>
        <dbReference type="SAM" id="MobiDB-lite"/>
    </source>
</evidence>
<dbReference type="Gene3D" id="3.20.20.140">
    <property type="entry name" value="Metal-dependent hydrolases"/>
    <property type="match status" value="1"/>
</dbReference>
<dbReference type="GO" id="GO:0043103">
    <property type="term" value="P:hypoxanthine salvage"/>
    <property type="evidence" value="ECO:0007669"/>
    <property type="project" value="TreeGrafter"/>
</dbReference>
<dbReference type="EC" id="3.5.4.4" evidence="3"/>
<keyword evidence="4" id="KW-0479">Metal-binding</keyword>
<sequence>MTTPEPPGNSTPGLFFVCAWNSYDAKGKLWRCDPTEEVVIDFLIRRQWEPTTDEKEANLIVVLLRDKDSALSLADLPVYSRGLGGRPKQVLYLHTAARVKFLEGDVAPWLFVGSRVSCPFEQLECWLNLPLEGKDEESAFDIKAASDEINKSILSAYAGRMHALERQDSGNHALKGRRVLDRQDVRFSRTGFRLLREGKKELSQAKFFYGLCRISDRYNQLEHDIKAKEATRGQGNYTPKDRARDAAQFELLNRYADLRSAIATRCSIGPPRHPESNVILLIDDHPERGGLAKKIAGHIGDYLPGFELWVWNPDALANHHDGVESRMGFAARAHLTPMMGTSLRDFAHPALNDLLHRREVERYASFGKIDKNFPDRRLEIQRMVEGKREEVAAIRLACLLARTHTVLVDILFENVAGGDVAAGFGIVSGMQRICRDYGGKIADELNALDQGRGDKESKWRQPEVIALSRASDPDKIQTIFRRGGGGYVSKDRLLSLPAMIARGHLAVFAATTEAHRNFRQLYNLPHETMGLLRAVTIPADLSFHRSTAEGTTNSERKDRKEKRTKAQPLAKLIAALPKADLHVHPGSCMSPEFMAIASLVMLARHDPKKNGDFLMCLGGAISALSRFWAGERAFSLSDIPVVNNRKGAHAPKFWSGGHRPPYDPDKGSPIQVERVAAWMRGFLLEQVKNGEHNRNRSRRDSEIEKRYAKFRSILHNDLNLPDYQSAEGVNNALREKPAATLFFFALGHAGLGLNGKPIREDDLLRLFILWLMAGEEINGTKAEIKLFCEEEPEIKIDLERWFWRGDIDKETWNRLHGLFYGNRSETCPHRTDSLRGNHWELDPLCPCEWSFSMQGAQRHSQEDLLSDSPGQWKNPLDWLMASGARATNLKEYLESCEYTGAEHLRHPFLIHLFAQQTVHGFVRHGILYAELRAAIGGYENKDIRFSFADACDCFRAAFGSAQRMVHEQYHSSGVFASSENWLWRGNFPLPDLFDPLKDELAGYRFPCKVSVILTGKRHKPTRTLVREAAAGAVLFSRSFKEIHTARQFAESAVGECRIVGFDLAGQEDGYPPEQFRQDYEQIVKMHIPVTVHAGENAPARFVESAILDLRARRLGHGLALADDEQLLDRARDDGICVELCPVSNFQTNTIYPHGKAGHGREYPLRRFLSEGLAVTLNTDNPVISHTNMIKECLQASYAFGEPGLSLWELLRILRLGFTNAFLTLQERRALLELADQLLLDLLSDQEIVRLLQSLAMWHRLSDKKT</sequence>
<gene>
    <name evidence="9" type="ORF">BECKDK2373C_GA0170839_10134</name>
</gene>
<dbReference type="InterPro" id="IPR001365">
    <property type="entry name" value="A_deaminase_dom"/>
</dbReference>
<evidence type="ECO:0000256" key="4">
    <source>
        <dbReference type="ARBA" id="ARBA00022723"/>
    </source>
</evidence>
<protein>
    <recommendedName>
        <fullName evidence="3">adenosine deaminase</fullName>
        <ecNumber evidence="3">3.5.4.4</ecNumber>
    </recommendedName>
</protein>
<proteinExistence type="inferred from homology"/>
<dbReference type="GO" id="GO:0006154">
    <property type="term" value="P:adenosine catabolic process"/>
    <property type="evidence" value="ECO:0007669"/>
    <property type="project" value="TreeGrafter"/>
</dbReference>
<keyword evidence="6" id="KW-0862">Zinc</keyword>
<feature type="domain" description="Adenosine deaminase" evidence="8">
    <location>
        <begin position="1040"/>
        <end position="1235"/>
    </location>
</feature>
<name>A0A450S2K5_9GAMM</name>
<dbReference type="PANTHER" id="PTHR11409">
    <property type="entry name" value="ADENOSINE DEAMINASE"/>
    <property type="match status" value="1"/>
</dbReference>
<accession>A0A450S2K5</accession>
<comment type="cofactor">
    <cofactor evidence="1">
        <name>Zn(2+)</name>
        <dbReference type="ChEBI" id="CHEBI:29105"/>
    </cofactor>
</comment>